<accession>A0ABP6ULJ0</accession>
<dbReference type="InterPro" id="IPR045470">
    <property type="entry name" value="DUF6495"/>
</dbReference>
<dbReference type="RefSeq" id="WP_344926694.1">
    <property type="nucleotide sequence ID" value="NZ_BAABCW010000006.1"/>
</dbReference>
<evidence type="ECO:0000313" key="1">
    <source>
        <dbReference type="EMBL" id="GAA3508143.1"/>
    </source>
</evidence>
<comment type="caution">
    <text evidence="1">The sequence shown here is derived from an EMBL/GenBank/DDBJ whole genome shotgun (WGS) entry which is preliminary data.</text>
</comment>
<dbReference type="Proteomes" id="UP001500459">
    <property type="component" value="Unassembled WGS sequence"/>
</dbReference>
<organism evidence="1 2">
    <name type="scientific">Aquimarina addita</name>
    <dbReference type="NCBI Taxonomy" id="870485"/>
    <lineage>
        <taxon>Bacteria</taxon>
        <taxon>Pseudomonadati</taxon>
        <taxon>Bacteroidota</taxon>
        <taxon>Flavobacteriia</taxon>
        <taxon>Flavobacteriales</taxon>
        <taxon>Flavobacteriaceae</taxon>
        <taxon>Aquimarina</taxon>
    </lineage>
</organism>
<sequence length="159" mass="18844">MKYQRLTKEQLEELHQEFINFLATQSITANEWEELKVNKPEVAEEELDVFSDLVWQGVLSKANYLEHFSKDQIHLFYLGGTEMYLIAIKVNNDEIDITTTEGYNWLREHLMNDQVVFYNATKEYGEDPAMDIFKLIQKGANITNGELYKYFEKLMKKEE</sequence>
<proteinExistence type="predicted"/>
<keyword evidence="2" id="KW-1185">Reference proteome</keyword>
<dbReference type="EMBL" id="BAABCW010000006">
    <property type="protein sequence ID" value="GAA3508143.1"/>
    <property type="molecule type" value="Genomic_DNA"/>
</dbReference>
<reference evidence="2" key="1">
    <citation type="journal article" date="2019" name="Int. J. Syst. Evol. Microbiol.">
        <title>The Global Catalogue of Microorganisms (GCM) 10K type strain sequencing project: providing services to taxonomists for standard genome sequencing and annotation.</title>
        <authorList>
            <consortium name="The Broad Institute Genomics Platform"/>
            <consortium name="The Broad Institute Genome Sequencing Center for Infectious Disease"/>
            <person name="Wu L."/>
            <person name="Ma J."/>
        </authorList>
    </citation>
    <scope>NUCLEOTIDE SEQUENCE [LARGE SCALE GENOMIC DNA]</scope>
    <source>
        <strain evidence="2">JCM 17106</strain>
    </source>
</reference>
<protein>
    <submittedName>
        <fullName evidence="1">DUF6495 family protein</fullName>
    </submittedName>
</protein>
<gene>
    <name evidence="1" type="ORF">GCM10022393_18370</name>
</gene>
<name>A0ABP6ULJ0_9FLAO</name>
<evidence type="ECO:0000313" key="2">
    <source>
        <dbReference type="Proteomes" id="UP001500459"/>
    </source>
</evidence>
<dbReference type="Pfam" id="PF20105">
    <property type="entry name" value="DUF6495"/>
    <property type="match status" value="1"/>
</dbReference>